<comment type="caution">
    <text evidence="1">The sequence shown here is derived from an EMBL/GenBank/DDBJ whole genome shotgun (WGS) entry which is preliminary data.</text>
</comment>
<keyword evidence="2" id="KW-1185">Reference proteome</keyword>
<dbReference type="EMBL" id="VSRR010006407">
    <property type="protein sequence ID" value="MPC44719.1"/>
    <property type="molecule type" value="Genomic_DNA"/>
</dbReference>
<sequence length="65" mass="7118">MHLGGDMAPNMPTTKSKIACATNGWKLNNPSHICSSSMPTGTIGHNIYIKKKTRVVYKMLTGEVR</sequence>
<name>A0A5B7FHV1_PORTR</name>
<proteinExistence type="predicted"/>
<accession>A0A5B7FHV1</accession>
<protein>
    <submittedName>
        <fullName evidence="1">Uncharacterized protein</fullName>
    </submittedName>
</protein>
<dbReference type="Proteomes" id="UP000324222">
    <property type="component" value="Unassembled WGS sequence"/>
</dbReference>
<gene>
    <name evidence="1" type="ORF">E2C01_038397</name>
</gene>
<dbReference type="AlphaFoldDB" id="A0A5B7FHV1"/>
<organism evidence="1 2">
    <name type="scientific">Portunus trituberculatus</name>
    <name type="common">Swimming crab</name>
    <name type="synonym">Neptunus trituberculatus</name>
    <dbReference type="NCBI Taxonomy" id="210409"/>
    <lineage>
        <taxon>Eukaryota</taxon>
        <taxon>Metazoa</taxon>
        <taxon>Ecdysozoa</taxon>
        <taxon>Arthropoda</taxon>
        <taxon>Crustacea</taxon>
        <taxon>Multicrustacea</taxon>
        <taxon>Malacostraca</taxon>
        <taxon>Eumalacostraca</taxon>
        <taxon>Eucarida</taxon>
        <taxon>Decapoda</taxon>
        <taxon>Pleocyemata</taxon>
        <taxon>Brachyura</taxon>
        <taxon>Eubrachyura</taxon>
        <taxon>Portunoidea</taxon>
        <taxon>Portunidae</taxon>
        <taxon>Portuninae</taxon>
        <taxon>Portunus</taxon>
    </lineage>
</organism>
<evidence type="ECO:0000313" key="2">
    <source>
        <dbReference type="Proteomes" id="UP000324222"/>
    </source>
</evidence>
<reference evidence="1 2" key="1">
    <citation type="submission" date="2019-05" db="EMBL/GenBank/DDBJ databases">
        <title>Another draft genome of Portunus trituberculatus and its Hox gene families provides insights of decapod evolution.</title>
        <authorList>
            <person name="Jeong J.-H."/>
            <person name="Song I."/>
            <person name="Kim S."/>
            <person name="Choi T."/>
            <person name="Kim D."/>
            <person name="Ryu S."/>
            <person name="Kim W."/>
        </authorList>
    </citation>
    <scope>NUCLEOTIDE SEQUENCE [LARGE SCALE GENOMIC DNA]</scope>
    <source>
        <tissue evidence="1">Muscle</tissue>
    </source>
</reference>
<evidence type="ECO:0000313" key="1">
    <source>
        <dbReference type="EMBL" id="MPC44719.1"/>
    </source>
</evidence>